<dbReference type="Proteomes" id="UP000308508">
    <property type="component" value="Unassembled WGS sequence"/>
</dbReference>
<accession>A0A5R9PH64</accession>
<dbReference type="InterPro" id="IPR050400">
    <property type="entry name" value="Bact_Cytoskel_RodZ"/>
</dbReference>
<dbReference type="SUPFAM" id="SSF47413">
    <property type="entry name" value="lambda repressor-like DNA-binding domains"/>
    <property type="match status" value="1"/>
</dbReference>
<dbReference type="InterPro" id="IPR001387">
    <property type="entry name" value="Cro/C1-type_HTH"/>
</dbReference>
<evidence type="ECO:0000259" key="1">
    <source>
        <dbReference type="Pfam" id="PF13464"/>
    </source>
</evidence>
<dbReference type="RefSeq" id="WP_138348619.1">
    <property type="nucleotide sequence ID" value="NZ_SROY01000002.1"/>
</dbReference>
<keyword evidence="3" id="KW-1185">Reference proteome</keyword>
<evidence type="ECO:0000313" key="2">
    <source>
        <dbReference type="EMBL" id="TLX22343.1"/>
    </source>
</evidence>
<feature type="domain" description="Cytoskeleton protein RodZ-like C-terminal" evidence="1">
    <location>
        <begin position="193"/>
        <end position="264"/>
    </location>
</feature>
<organism evidence="2 3">
    <name type="scientific">Thermomonas fusca</name>
    <dbReference type="NCBI Taxonomy" id="215690"/>
    <lineage>
        <taxon>Bacteria</taxon>
        <taxon>Pseudomonadati</taxon>
        <taxon>Pseudomonadota</taxon>
        <taxon>Gammaproteobacteria</taxon>
        <taxon>Lysobacterales</taxon>
        <taxon>Lysobacteraceae</taxon>
        <taxon>Thermomonas</taxon>
    </lineage>
</organism>
<dbReference type="AlphaFoldDB" id="A0A5R9PH64"/>
<dbReference type="STRING" id="1123377.GCA_000423885_00237"/>
<name>A0A5R9PH64_9GAMM</name>
<gene>
    <name evidence="2" type="ORF">E5S66_07495</name>
</gene>
<dbReference type="EMBL" id="SROY01000002">
    <property type="protein sequence ID" value="TLX22343.1"/>
    <property type="molecule type" value="Genomic_DNA"/>
</dbReference>
<dbReference type="CDD" id="cd00093">
    <property type="entry name" value="HTH_XRE"/>
    <property type="match status" value="1"/>
</dbReference>
<proteinExistence type="predicted"/>
<dbReference type="PANTHER" id="PTHR34475:SF1">
    <property type="entry name" value="CYTOSKELETON PROTEIN RODZ"/>
    <property type="match status" value="1"/>
</dbReference>
<evidence type="ECO:0000313" key="3">
    <source>
        <dbReference type="Proteomes" id="UP000308508"/>
    </source>
</evidence>
<dbReference type="GO" id="GO:0003677">
    <property type="term" value="F:DNA binding"/>
    <property type="evidence" value="ECO:0007669"/>
    <property type="project" value="InterPro"/>
</dbReference>
<dbReference type="Gene3D" id="1.10.260.40">
    <property type="entry name" value="lambda repressor-like DNA-binding domains"/>
    <property type="match status" value="1"/>
</dbReference>
<dbReference type="Pfam" id="PF13464">
    <property type="entry name" value="RodZ_C"/>
    <property type="match status" value="1"/>
</dbReference>
<dbReference type="InterPro" id="IPR010982">
    <property type="entry name" value="Lambda_DNA-bd_dom_sf"/>
</dbReference>
<protein>
    <submittedName>
        <fullName evidence="2">Helix-turn-helix domain-containing protein</fullName>
    </submittedName>
</protein>
<reference evidence="2 3" key="1">
    <citation type="submission" date="2019-04" db="EMBL/GenBank/DDBJ databases">
        <authorList>
            <person name="Grouzdev D.S."/>
            <person name="Nazina T.N."/>
        </authorList>
    </citation>
    <scope>NUCLEOTIDE SEQUENCE [LARGE SCALE GENOMIC DNA]</scope>
    <source>
        <strain evidence="2 3">SHC 3-19</strain>
    </source>
</reference>
<dbReference type="Pfam" id="PF13413">
    <property type="entry name" value="HTH_25"/>
    <property type="match status" value="1"/>
</dbReference>
<dbReference type="InterPro" id="IPR025194">
    <property type="entry name" value="RodZ-like_C"/>
</dbReference>
<comment type="caution">
    <text evidence="2">The sequence shown here is derived from an EMBL/GenBank/DDBJ whole genome shotgun (WGS) entry which is preliminary data.</text>
</comment>
<sequence>MTSSQQSDQAHEALAGCGERLRMAREAAGLSIDDVAARLRMPHRVVRSLENEDWSRLGAPVFVRGQVRSYSRLLGLTTAPMMDALMVGQVEPTKLVSRTHIPKAQWWAEQIGRRLVYIVLTLSLAIPVWVATRQHLAGTAEGVAALDAPADPAAPAEPEADRTPRTVVASMTPVAANAQPAAVKALAADAEIVVRTSAKTWLEVVANDGSTLAKELLPAGAERRYAASQVRRMTIGNASAVALESRGRPVDALANARANVARFEVSSDGSLVASN</sequence>
<dbReference type="PANTHER" id="PTHR34475">
    <property type="match status" value="1"/>
</dbReference>